<gene>
    <name evidence="2" type="ORF">C2G38_2196891</name>
</gene>
<feature type="coiled-coil region" evidence="1">
    <location>
        <begin position="89"/>
        <end position="130"/>
    </location>
</feature>
<keyword evidence="1" id="KW-0175">Coiled coil</keyword>
<evidence type="ECO:0000313" key="3">
    <source>
        <dbReference type="Proteomes" id="UP000266673"/>
    </source>
</evidence>
<name>A0A397UU80_9GLOM</name>
<dbReference type="Proteomes" id="UP000266673">
    <property type="component" value="Unassembled WGS sequence"/>
</dbReference>
<reference evidence="2 3" key="1">
    <citation type="submission" date="2018-06" db="EMBL/GenBank/DDBJ databases">
        <title>Comparative genomics reveals the genomic features of Rhizophagus irregularis, R. cerebriforme, R. diaphanum and Gigaspora rosea, and their symbiotic lifestyle signature.</title>
        <authorList>
            <person name="Morin E."/>
            <person name="San Clemente H."/>
            <person name="Chen E.C.H."/>
            <person name="De La Providencia I."/>
            <person name="Hainaut M."/>
            <person name="Kuo A."/>
            <person name="Kohler A."/>
            <person name="Murat C."/>
            <person name="Tang N."/>
            <person name="Roy S."/>
            <person name="Loubradou J."/>
            <person name="Henrissat B."/>
            <person name="Grigoriev I.V."/>
            <person name="Corradi N."/>
            <person name="Roux C."/>
            <person name="Martin F.M."/>
        </authorList>
    </citation>
    <scope>NUCLEOTIDE SEQUENCE [LARGE SCALE GENOMIC DNA]</scope>
    <source>
        <strain evidence="2 3">DAOM 194757</strain>
    </source>
</reference>
<evidence type="ECO:0000256" key="1">
    <source>
        <dbReference type="SAM" id="Coils"/>
    </source>
</evidence>
<sequence length="135" mass="16324">MQKEKHERKTPTYRNEFSIIKILREEIKILAKELNNKNKKIKELEEKYIKLNVKYLALKNDHDTGDDHYTESRCWLERENDNLEFFEESEATKTRNRELENNLHLLEQQNVELSKEIEELTNKEATLSEVVYIID</sequence>
<protein>
    <submittedName>
        <fullName evidence="2">Uncharacterized protein</fullName>
    </submittedName>
</protein>
<dbReference type="AlphaFoldDB" id="A0A397UU80"/>
<evidence type="ECO:0000313" key="2">
    <source>
        <dbReference type="EMBL" id="RIB13784.1"/>
    </source>
</evidence>
<dbReference type="EMBL" id="QKWP01000891">
    <property type="protein sequence ID" value="RIB13784.1"/>
    <property type="molecule type" value="Genomic_DNA"/>
</dbReference>
<comment type="caution">
    <text evidence="2">The sequence shown here is derived from an EMBL/GenBank/DDBJ whole genome shotgun (WGS) entry which is preliminary data.</text>
</comment>
<proteinExistence type="predicted"/>
<feature type="coiled-coil region" evidence="1">
    <location>
        <begin position="20"/>
        <end position="61"/>
    </location>
</feature>
<organism evidence="2 3">
    <name type="scientific">Gigaspora rosea</name>
    <dbReference type="NCBI Taxonomy" id="44941"/>
    <lineage>
        <taxon>Eukaryota</taxon>
        <taxon>Fungi</taxon>
        <taxon>Fungi incertae sedis</taxon>
        <taxon>Mucoromycota</taxon>
        <taxon>Glomeromycotina</taxon>
        <taxon>Glomeromycetes</taxon>
        <taxon>Diversisporales</taxon>
        <taxon>Gigasporaceae</taxon>
        <taxon>Gigaspora</taxon>
    </lineage>
</organism>
<keyword evidence="3" id="KW-1185">Reference proteome</keyword>
<accession>A0A397UU80</accession>